<sequence length="529" mass="58250">MPWYFPWSDSIKKRACRYLLQHYLGHFLQEKLTLEQLTVDLYNGTGRVENVPLDVWSVNEMLDSCGAPFELIDGYINKISVSVPWSALLNDSCCMDIQGLELTIAMKQRSDQGGSGLTESMIFNNMTTSMEMAQECLKQGPSPGEEQAEAATQQFEGLETFAQTIESVLSRVKLTFADIVIRLEHLPKDIQTGIGLEIHIKRVDYSDLSTELSEKDAQYKAKSVYEPAAFAFKNLKIFGVCAYLDEFEEKARTMPPGFDSDSPTSPPPSPTVSSPSMTSACFESVVSQLAKSEKSSLLPSIQIGNFAGGLEVKLKLKQNNAVTGSKVDIECFFGTLNVFLAPRQVHLLIELASALSLGDNCQSSGLKGGISVNKPMEPDDYKRIEEDLQNQLHAKKQQKLDSGHQKVETWNCNFDSSNTTDNLTHFSSSAEYDSVLGEDSDEQFYSMPSNQWNHDILPPLEEPPLPADMIKKASLLTQGFGNIPKFNTSGSSLTEAASSVFAHAQSQQSQSKPSTFTGKPKSISPVNPG</sequence>
<dbReference type="GO" id="GO:0000422">
    <property type="term" value="P:autophagy of mitochondrion"/>
    <property type="evidence" value="ECO:0007669"/>
    <property type="project" value="TreeGrafter"/>
</dbReference>
<comment type="catalytic activity">
    <reaction evidence="11">
        <text>a 1,2-diacyl-sn-glycero-3-phosphoethanolamine(in) = a 1,2-diacyl-sn-glycero-3-phosphoethanolamine(out)</text>
        <dbReference type="Rhea" id="RHEA:38895"/>
        <dbReference type="ChEBI" id="CHEBI:64612"/>
    </reaction>
</comment>
<comment type="similarity">
    <text evidence="3">Belongs to the ATG2 family.</text>
</comment>
<dbReference type="GO" id="GO:0034727">
    <property type="term" value="P:piecemeal microautophagy of the nucleus"/>
    <property type="evidence" value="ECO:0007669"/>
    <property type="project" value="TreeGrafter"/>
</dbReference>
<evidence type="ECO:0000256" key="9">
    <source>
        <dbReference type="ARBA" id="ARBA00023136"/>
    </source>
</evidence>
<keyword evidence="6" id="KW-0256">Endoplasmic reticulum</keyword>
<proteinExistence type="inferred from homology"/>
<evidence type="ECO:0000256" key="4">
    <source>
        <dbReference type="ARBA" id="ARBA00018070"/>
    </source>
</evidence>
<dbReference type="GO" id="GO:0043495">
    <property type="term" value="F:protein-membrane adaptor activity"/>
    <property type="evidence" value="ECO:0007669"/>
    <property type="project" value="TreeGrafter"/>
</dbReference>
<dbReference type="KEGG" id="epa:110233961"/>
<dbReference type="GO" id="GO:0005789">
    <property type="term" value="C:endoplasmic reticulum membrane"/>
    <property type="evidence" value="ECO:0007669"/>
    <property type="project" value="UniProtKB-SubCell"/>
</dbReference>
<dbReference type="AlphaFoldDB" id="A0A913WW15"/>
<reference evidence="13" key="1">
    <citation type="submission" date="2022-11" db="UniProtKB">
        <authorList>
            <consortium name="EnsemblMetazoa"/>
        </authorList>
    </citation>
    <scope>IDENTIFICATION</scope>
</reference>
<evidence type="ECO:0000256" key="6">
    <source>
        <dbReference type="ARBA" id="ARBA00022824"/>
    </source>
</evidence>
<dbReference type="GO" id="GO:0061723">
    <property type="term" value="P:glycophagy"/>
    <property type="evidence" value="ECO:0007669"/>
    <property type="project" value="TreeGrafter"/>
</dbReference>
<dbReference type="GeneID" id="110233961"/>
<evidence type="ECO:0000256" key="11">
    <source>
        <dbReference type="ARBA" id="ARBA00024615"/>
    </source>
</evidence>
<dbReference type="Pfam" id="PF13329">
    <property type="entry name" value="ATG2_CAD"/>
    <property type="match status" value="1"/>
</dbReference>
<accession>A0A913WW15</accession>
<feature type="compositionally biased region" description="Polar residues" evidence="12">
    <location>
        <begin position="504"/>
        <end position="517"/>
    </location>
</feature>
<dbReference type="RefSeq" id="XP_020894955.1">
    <property type="nucleotide sequence ID" value="XM_021039296.2"/>
</dbReference>
<dbReference type="InterPro" id="IPR026849">
    <property type="entry name" value="ATG2"/>
</dbReference>
<protein>
    <recommendedName>
        <fullName evidence="4">Autophagy-related protein 2</fullName>
    </recommendedName>
</protein>
<dbReference type="EnsemblMetazoa" id="XM_021039296.2">
    <property type="protein sequence ID" value="XP_020894955.1"/>
    <property type="gene ID" value="LOC110233961"/>
</dbReference>
<comment type="catalytic activity">
    <reaction evidence="10">
        <text>a 1,2-diacyl-sn-glycero-3-phospho-L-serine(in) = a 1,2-diacyl-sn-glycero-3-phospho-L-serine(out)</text>
        <dbReference type="Rhea" id="RHEA:38663"/>
        <dbReference type="ChEBI" id="CHEBI:57262"/>
    </reaction>
</comment>
<keyword evidence="8" id="KW-0445">Lipid transport</keyword>
<comment type="subcellular location">
    <subcellularLocation>
        <location evidence="1">Endoplasmic reticulum membrane</location>
        <topology evidence="1">Peripheral membrane protein</topology>
    </subcellularLocation>
    <subcellularLocation>
        <location evidence="2">Preautophagosomal structure membrane</location>
        <topology evidence="2">Peripheral membrane protein</topology>
    </subcellularLocation>
</comment>
<feature type="region of interest" description="Disordered" evidence="12">
    <location>
        <begin position="499"/>
        <end position="529"/>
    </location>
</feature>
<evidence type="ECO:0000256" key="1">
    <source>
        <dbReference type="ARBA" id="ARBA00004406"/>
    </source>
</evidence>
<evidence type="ECO:0000256" key="5">
    <source>
        <dbReference type="ARBA" id="ARBA00022448"/>
    </source>
</evidence>
<dbReference type="GO" id="GO:0032266">
    <property type="term" value="F:phosphatidylinositol-3-phosphate binding"/>
    <property type="evidence" value="ECO:0007669"/>
    <property type="project" value="TreeGrafter"/>
</dbReference>
<keyword evidence="9" id="KW-0472">Membrane</keyword>
<dbReference type="GO" id="GO:0006869">
    <property type="term" value="P:lipid transport"/>
    <property type="evidence" value="ECO:0007669"/>
    <property type="project" value="UniProtKB-KW"/>
</dbReference>
<dbReference type="PANTHER" id="PTHR13190:SF1">
    <property type="entry name" value="AUTOPHAGY-RELATED 2, ISOFORM A"/>
    <property type="match status" value="1"/>
</dbReference>
<evidence type="ECO:0000313" key="14">
    <source>
        <dbReference type="Proteomes" id="UP000887567"/>
    </source>
</evidence>
<dbReference type="GO" id="GO:0061709">
    <property type="term" value="P:reticulophagy"/>
    <property type="evidence" value="ECO:0007669"/>
    <property type="project" value="TreeGrafter"/>
</dbReference>
<dbReference type="GO" id="GO:0000045">
    <property type="term" value="P:autophagosome assembly"/>
    <property type="evidence" value="ECO:0007669"/>
    <property type="project" value="TreeGrafter"/>
</dbReference>
<keyword evidence="7" id="KW-0072">Autophagy</keyword>
<evidence type="ECO:0000313" key="13">
    <source>
        <dbReference type="EnsemblMetazoa" id="XP_020894955.1"/>
    </source>
</evidence>
<name>A0A913WW15_EXADI</name>
<organism evidence="13 14">
    <name type="scientific">Exaiptasia diaphana</name>
    <name type="common">Tropical sea anemone</name>
    <name type="synonym">Aiptasia pulchella</name>
    <dbReference type="NCBI Taxonomy" id="2652724"/>
    <lineage>
        <taxon>Eukaryota</taxon>
        <taxon>Metazoa</taxon>
        <taxon>Cnidaria</taxon>
        <taxon>Anthozoa</taxon>
        <taxon>Hexacorallia</taxon>
        <taxon>Actiniaria</taxon>
        <taxon>Aiptasiidae</taxon>
        <taxon>Exaiptasia</taxon>
    </lineage>
</organism>
<evidence type="ECO:0000256" key="2">
    <source>
        <dbReference type="ARBA" id="ARBA00004623"/>
    </source>
</evidence>
<dbReference type="PANTHER" id="PTHR13190">
    <property type="entry name" value="AUTOPHAGY-RELATED 2, ISOFORM A"/>
    <property type="match status" value="1"/>
</dbReference>
<dbReference type="GO" id="GO:0034045">
    <property type="term" value="C:phagophore assembly site membrane"/>
    <property type="evidence" value="ECO:0007669"/>
    <property type="project" value="UniProtKB-SubCell"/>
</dbReference>
<dbReference type="OrthoDB" id="18982at2759"/>
<evidence type="ECO:0000256" key="12">
    <source>
        <dbReference type="SAM" id="MobiDB-lite"/>
    </source>
</evidence>
<evidence type="ECO:0000256" key="7">
    <source>
        <dbReference type="ARBA" id="ARBA00023006"/>
    </source>
</evidence>
<evidence type="ECO:0000256" key="3">
    <source>
        <dbReference type="ARBA" id="ARBA00009714"/>
    </source>
</evidence>
<dbReference type="OMA" id="VIRMEYI"/>
<keyword evidence="5" id="KW-0813">Transport</keyword>
<keyword evidence="14" id="KW-1185">Reference proteome</keyword>
<feature type="region of interest" description="Disordered" evidence="12">
    <location>
        <begin position="253"/>
        <end position="276"/>
    </location>
</feature>
<dbReference type="GO" id="GO:0061908">
    <property type="term" value="C:phagophore"/>
    <property type="evidence" value="ECO:0007669"/>
    <property type="project" value="TreeGrafter"/>
</dbReference>
<dbReference type="Proteomes" id="UP000887567">
    <property type="component" value="Unplaced"/>
</dbReference>
<evidence type="ECO:0000256" key="10">
    <source>
        <dbReference type="ARBA" id="ARBA00024479"/>
    </source>
</evidence>
<evidence type="ECO:0000256" key="8">
    <source>
        <dbReference type="ARBA" id="ARBA00023055"/>
    </source>
</evidence>